<name>A0AAW1YB45_RUBAR</name>
<sequence>MESNPGHDFFKHINLEGKNTGAAFVIRPGAEAQSHTHHCCCINIYINNNVQGANNSLLHGSSVKMRDPGVHLFFRDIKLGKSLRTNKRRRKKKESPSPSEPGTFPIVLFAIFMPFLLLLSILCP</sequence>
<proteinExistence type="predicted"/>
<organism evidence="2 3">
    <name type="scientific">Rubus argutus</name>
    <name type="common">Southern blackberry</name>
    <dbReference type="NCBI Taxonomy" id="59490"/>
    <lineage>
        <taxon>Eukaryota</taxon>
        <taxon>Viridiplantae</taxon>
        <taxon>Streptophyta</taxon>
        <taxon>Embryophyta</taxon>
        <taxon>Tracheophyta</taxon>
        <taxon>Spermatophyta</taxon>
        <taxon>Magnoliopsida</taxon>
        <taxon>eudicotyledons</taxon>
        <taxon>Gunneridae</taxon>
        <taxon>Pentapetalae</taxon>
        <taxon>rosids</taxon>
        <taxon>fabids</taxon>
        <taxon>Rosales</taxon>
        <taxon>Rosaceae</taxon>
        <taxon>Rosoideae</taxon>
        <taxon>Rosoideae incertae sedis</taxon>
        <taxon>Rubus</taxon>
    </lineage>
</organism>
<comment type="caution">
    <text evidence="2">The sequence shown here is derived from an EMBL/GenBank/DDBJ whole genome shotgun (WGS) entry which is preliminary data.</text>
</comment>
<keyword evidence="3" id="KW-1185">Reference proteome</keyword>
<keyword evidence="1" id="KW-1133">Transmembrane helix</keyword>
<dbReference type="AlphaFoldDB" id="A0AAW1YB45"/>
<reference evidence="2 3" key="1">
    <citation type="journal article" date="2023" name="G3 (Bethesda)">
        <title>A chromosome-length genome assembly and annotation of blackberry (Rubus argutus, cv. 'Hillquist').</title>
        <authorList>
            <person name="Bruna T."/>
            <person name="Aryal R."/>
            <person name="Dudchenko O."/>
            <person name="Sargent D.J."/>
            <person name="Mead D."/>
            <person name="Buti M."/>
            <person name="Cavallini A."/>
            <person name="Hytonen T."/>
            <person name="Andres J."/>
            <person name="Pham M."/>
            <person name="Weisz D."/>
            <person name="Mascagni F."/>
            <person name="Usai G."/>
            <person name="Natali L."/>
            <person name="Bassil N."/>
            <person name="Fernandez G.E."/>
            <person name="Lomsadze A."/>
            <person name="Armour M."/>
            <person name="Olukolu B."/>
            <person name="Poorten T."/>
            <person name="Britton C."/>
            <person name="Davik J."/>
            <person name="Ashrafi H."/>
            <person name="Aiden E.L."/>
            <person name="Borodovsky M."/>
            <person name="Worthington M."/>
        </authorList>
    </citation>
    <scope>NUCLEOTIDE SEQUENCE [LARGE SCALE GENOMIC DNA]</scope>
    <source>
        <strain evidence="2">PI 553951</strain>
    </source>
</reference>
<accession>A0AAW1YB45</accession>
<evidence type="ECO:0000313" key="2">
    <source>
        <dbReference type="EMBL" id="KAK9944972.1"/>
    </source>
</evidence>
<evidence type="ECO:0000256" key="1">
    <source>
        <dbReference type="SAM" id="Phobius"/>
    </source>
</evidence>
<dbReference type="Proteomes" id="UP001457282">
    <property type="component" value="Unassembled WGS sequence"/>
</dbReference>
<gene>
    <name evidence="2" type="ORF">M0R45_010506</name>
</gene>
<keyword evidence="1" id="KW-0812">Transmembrane</keyword>
<feature type="transmembrane region" description="Helical" evidence="1">
    <location>
        <begin position="102"/>
        <end position="123"/>
    </location>
</feature>
<protein>
    <submittedName>
        <fullName evidence="2">Uncharacterized protein</fullName>
    </submittedName>
</protein>
<evidence type="ECO:0000313" key="3">
    <source>
        <dbReference type="Proteomes" id="UP001457282"/>
    </source>
</evidence>
<dbReference type="EMBL" id="JBEDUW010000002">
    <property type="protein sequence ID" value="KAK9944972.1"/>
    <property type="molecule type" value="Genomic_DNA"/>
</dbReference>
<keyword evidence="1" id="KW-0472">Membrane</keyword>